<feature type="chain" id="PRO_5032406125" evidence="3">
    <location>
        <begin position="26"/>
        <end position="168"/>
    </location>
</feature>
<reference evidence="4" key="1">
    <citation type="submission" date="2021-02" db="EMBL/GenBank/DDBJ databases">
        <authorList>
            <person name="Dougan E. K."/>
            <person name="Rhodes N."/>
            <person name="Thang M."/>
            <person name="Chan C."/>
        </authorList>
    </citation>
    <scope>NUCLEOTIDE SEQUENCE</scope>
</reference>
<proteinExistence type="predicted"/>
<keyword evidence="3" id="KW-0732">Signal</keyword>
<dbReference type="EMBL" id="CAJNDS010000719">
    <property type="protein sequence ID" value="CAE7230192.1"/>
    <property type="molecule type" value="Genomic_DNA"/>
</dbReference>
<evidence type="ECO:0000256" key="2">
    <source>
        <dbReference type="SAM" id="Phobius"/>
    </source>
</evidence>
<dbReference type="Proteomes" id="UP000604046">
    <property type="component" value="Unassembled WGS sequence"/>
</dbReference>
<name>A0A812KTZ4_9DINO</name>
<protein>
    <submittedName>
        <fullName evidence="4">NUP116 protein</fullName>
    </submittedName>
</protein>
<evidence type="ECO:0000256" key="3">
    <source>
        <dbReference type="SAM" id="SignalP"/>
    </source>
</evidence>
<evidence type="ECO:0000313" key="5">
    <source>
        <dbReference type="Proteomes" id="UP000604046"/>
    </source>
</evidence>
<keyword evidence="2" id="KW-0472">Membrane</keyword>
<keyword evidence="2" id="KW-1133">Transmembrane helix</keyword>
<keyword evidence="1" id="KW-0175">Coiled coil</keyword>
<comment type="caution">
    <text evidence="4">The sequence shown here is derived from an EMBL/GenBank/DDBJ whole genome shotgun (WGS) entry which is preliminary data.</text>
</comment>
<organism evidence="4 5">
    <name type="scientific">Symbiodinium natans</name>
    <dbReference type="NCBI Taxonomy" id="878477"/>
    <lineage>
        <taxon>Eukaryota</taxon>
        <taxon>Sar</taxon>
        <taxon>Alveolata</taxon>
        <taxon>Dinophyceae</taxon>
        <taxon>Suessiales</taxon>
        <taxon>Symbiodiniaceae</taxon>
        <taxon>Symbiodinium</taxon>
    </lineage>
</organism>
<dbReference type="AlphaFoldDB" id="A0A812KTZ4"/>
<keyword evidence="5" id="KW-1185">Reference proteome</keyword>
<evidence type="ECO:0000313" key="4">
    <source>
        <dbReference type="EMBL" id="CAE7230192.1"/>
    </source>
</evidence>
<feature type="transmembrane region" description="Helical" evidence="2">
    <location>
        <begin position="129"/>
        <end position="149"/>
    </location>
</feature>
<evidence type="ECO:0000256" key="1">
    <source>
        <dbReference type="SAM" id="Coils"/>
    </source>
</evidence>
<gene>
    <name evidence="4" type="primary">NUP116</name>
    <name evidence="4" type="ORF">SNAT2548_LOCUS9329</name>
</gene>
<feature type="signal peptide" evidence="3">
    <location>
        <begin position="1"/>
        <end position="25"/>
    </location>
</feature>
<dbReference type="OrthoDB" id="10581844at2759"/>
<sequence length="168" mass="19259">MEREVAVSTSLILKLLVWSCGHVLDTIIIKELQGLVTLGLVTQRSDAKDLKLQLEQMRRLVKLKDKEASELQMVVSTLRDQHGKIEEKVKLQQLQLNVKQSLLDHKHREADDLKCQLCQVMKQRHASHFGLHSLFPLLFLLLFLVHLWVFSDILPAVLGIRDCLLATP</sequence>
<keyword evidence="2" id="KW-0812">Transmembrane</keyword>
<feature type="coiled-coil region" evidence="1">
    <location>
        <begin position="40"/>
        <end position="67"/>
    </location>
</feature>
<accession>A0A812KTZ4</accession>